<evidence type="ECO:0000313" key="2">
    <source>
        <dbReference type="Proteomes" id="UP000019141"/>
    </source>
</evidence>
<keyword evidence="2" id="KW-1185">Reference proteome</keyword>
<dbReference type="InterPro" id="IPR036746">
    <property type="entry name" value="TT1725-like_sf"/>
</dbReference>
<proteinExistence type="predicted"/>
<gene>
    <name evidence="1" type="ORF">ETSY1_11340</name>
</gene>
<dbReference type="Proteomes" id="UP000019141">
    <property type="component" value="Unassembled WGS sequence"/>
</dbReference>
<organism evidence="1 2">
    <name type="scientific">Entotheonella factor</name>
    <dbReference type="NCBI Taxonomy" id="1429438"/>
    <lineage>
        <taxon>Bacteria</taxon>
        <taxon>Pseudomonadati</taxon>
        <taxon>Nitrospinota/Tectimicrobiota group</taxon>
        <taxon>Candidatus Tectimicrobiota</taxon>
        <taxon>Candidatus Entotheonellia</taxon>
        <taxon>Candidatus Entotheonellales</taxon>
        <taxon>Candidatus Entotheonellaceae</taxon>
        <taxon>Candidatus Entotheonella</taxon>
    </lineage>
</organism>
<sequence length="95" mass="10822">MSMIVGMCAIELRLHDAHSLKSKRQVLKSIKSRVRNKFNVAIAEVDDQDIWQRAVLGVAVVSTAHDHANGILNKVVNFIESLYLAELLDYQIEFW</sequence>
<dbReference type="HOGENOM" id="CLU_149981_4_0_7"/>
<dbReference type="EMBL" id="AZHW01000343">
    <property type="protein sequence ID" value="ETX00404.1"/>
    <property type="molecule type" value="Genomic_DNA"/>
</dbReference>
<evidence type="ECO:0008006" key="3">
    <source>
        <dbReference type="Google" id="ProtNLM"/>
    </source>
</evidence>
<evidence type="ECO:0000313" key="1">
    <source>
        <dbReference type="EMBL" id="ETX00404.1"/>
    </source>
</evidence>
<reference evidence="1 2" key="1">
    <citation type="journal article" date="2014" name="Nature">
        <title>An environmental bacterial taxon with a large and distinct metabolic repertoire.</title>
        <authorList>
            <person name="Wilson M.C."/>
            <person name="Mori T."/>
            <person name="Ruckert C."/>
            <person name="Uria A.R."/>
            <person name="Helf M.J."/>
            <person name="Takada K."/>
            <person name="Gernert C."/>
            <person name="Steffens U.A."/>
            <person name="Heycke N."/>
            <person name="Schmitt S."/>
            <person name="Rinke C."/>
            <person name="Helfrich E.J."/>
            <person name="Brachmann A.O."/>
            <person name="Gurgui C."/>
            <person name="Wakimoto T."/>
            <person name="Kracht M."/>
            <person name="Crusemann M."/>
            <person name="Hentschel U."/>
            <person name="Abe I."/>
            <person name="Matsunaga S."/>
            <person name="Kalinowski J."/>
            <person name="Takeyama H."/>
            <person name="Piel J."/>
        </authorList>
    </citation>
    <scope>NUCLEOTIDE SEQUENCE [LARGE SCALE GENOMIC DNA]</scope>
    <source>
        <strain evidence="2">TSY1</strain>
    </source>
</reference>
<dbReference type="Pfam" id="PF04456">
    <property type="entry name" value="DUF503"/>
    <property type="match status" value="1"/>
</dbReference>
<accession>W4LQR9</accession>
<comment type="caution">
    <text evidence="1">The sequence shown here is derived from an EMBL/GenBank/DDBJ whole genome shotgun (WGS) entry which is preliminary data.</text>
</comment>
<dbReference type="Gene3D" id="3.30.70.1120">
    <property type="entry name" value="TT1725-like"/>
    <property type="match status" value="1"/>
</dbReference>
<dbReference type="AlphaFoldDB" id="W4LQR9"/>
<dbReference type="PANTHER" id="PTHR36441:SF1">
    <property type="entry name" value="DUF503 DOMAIN-CONTAINING PROTEIN"/>
    <property type="match status" value="1"/>
</dbReference>
<dbReference type="InterPro" id="IPR007546">
    <property type="entry name" value="DUF503"/>
</dbReference>
<protein>
    <recommendedName>
        <fullName evidence="3">YlxP-like protein</fullName>
    </recommendedName>
</protein>
<dbReference type="SUPFAM" id="SSF103007">
    <property type="entry name" value="Hypothetical protein TT1725"/>
    <property type="match status" value="1"/>
</dbReference>
<dbReference type="PANTHER" id="PTHR36441">
    <property type="entry name" value="HYPOTHETICAL CYTOSOLIC PROTEIN"/>
    <property type="match status" value="1"/>
</dbReference>
<name>W4LQR9_ENTF1</name>